<keyword evidence="2" id="KW-1185">Reference proteome</keyword>
<comment type="caution">
    <text evidence="1">The sequence shown here is derived from an EMBL/GenBank/DDBJ whole genome shotgun (WGS) entry which is preliminary data.</text>
</comment>
<evidence type="ECO:0000313" key="2">
    <source>
        <dbReference type="Proteomes" id="UP000265520"/>
    </source>
</evidence>
<sequence length="151" mass="17097">MQTIPRHPHATGNILTTVEQIDQHWLQHMESVMTSDMLGSRATFHQTQPPDTWRGISRYHILTSSLSRRDTRLGQLSLDAVVQEETPTETTKVTQLLRRLDTVRDLLKDLMISDDIPTDCRVYQVLQDAVKVIRNITFVRKGGGSGSSSQS</sequence>
<dbReference type="Proteomes" id="UP000265520">
    <property type="component" value="Unassembled WGS sequence"/>
</dbReference>
<proteinExistence type="predicted"/>
<dbReference type="AlphaFoldDB" id="A0A392NLF9"/>
<accession>A0A392NLF9</accession>
<protein>
    <submittedName>
        <fullName evidence="1">Uncharacterized protein</fullName>
    </submittedName>
</protein>
<reference evidence="1 2" key="1">
    <citation type="journal article" date="2018" name="Front. Plant Sci.">
        <title>Red Clover (Trifolium pratense) and Zigzag Clover (T. medium) - A Picture of Genomic Similarities and Differences.</title>
        <authorList>
            <person name="Dluhosova J."/>
            <person name="Istvanek J."/>
            <person name="Nedelnik J."/>
            <person name="Repkova J."/>
        </authorList>
    </citation>
    <scope>NUCLEOTIDE SEQUENCE [LARGE SCALE GENOMIC DNA]</scope>
    <source>
        <strain evidence="2">cv. 10/8</strain>
        <tissue evidence="1">Leaf</tissue>
    </source>
</reference>
<organism evidence="1 2">
    <name type="scientific">Trifolium medium</name>
    <dbReference type="NCBI Taxonomy" id="97028"/>
    <lineage>
        <taxon>Eukaryota</taxon>
        <taxon>Viridiplantae</taxon>
        <taxon>Streptophyta</taxon>
        <taxon>Embryophyta</taxon>
        <taxon>Tracheophyta</taxon>
        <taxon>Spermatophyta</taxon>
        <taxon>Magnoliopsida</taxon>
        <taxon>eudicotyledons</taxon>
        <taxon>Gunneridae</taxon>
        <taxon>Pentapetalae</taxon>
        <taxon>rosids</taxon>
        <taxon>fabids</taxon>
        <taxon>Fabales</taxon>
        <taxon>Fabaceae</taxon>
        <taxon>Papilionoideae</taxon>
        <taxon>50 kb inversion clade</taxon>
        <taxon>NPAAA clade</taxon>
        <taxon>Hologalegina</taxon>
        <taxon>IRL clade</taxon>
        <taxon>Trifolieae</taxon>
        <taxon>Trifolium</taxon>
    </lineage>
</organism>
<name>A0A392NLF9_9FABA</name>
<dbReference type="EMBL" id="LXQA010041768">
    <property type="protein sequence ID" value="MCH99935.1"/>
    <property type="molecule type" value="Genomic_DNA"/>
</dbReference>
<evidence type="ECO:0000313" key="1">
    <source>
        <dbReference type="EMBL" id="MCH99935.1"/>
    </source>
</evidence>
<gene>
    <name evidence="1" type="ORF">A2U01_0020950</name>
</gene>